<dbReference type="Pfam" id="PF08570">
    <property type="entry name" value="DUF1761"/>
    <property type="match status" value="1"/>
</dbReference>
<keyword evidence="1" id="KW-0472">Membrane</keyword>
<dbReference type="OrthoDB" id="333057at2"/>
<sequence>MAFEDINLTAVFVAAVLKFILGVLWFSPVVFGPMWLSEVGQEKDQLIAARGPLMLSGLLGLVSAFTLAVLITLADLGGVQSLAVGCLIGLGIMTTQLGALHGFEGRSFRLLAIYGGQYIIEFSAMAAIIGFWR</sequence>
<feature type="transmembrane region" description="Helical" evidence="1">
    <location>
        <begin position="52"/>
        <end position="73"/>
    </location>
</feature>
<proteinExistence type="predicted"/>
<dbReference type="Proteomes" id="UP000229730">
    <property type="component" value="Unassembled WGS sequence"/>
</dbReference>
<keyword evidence="1" id="KW-1133">Transmembrane helix</keyword>
<gene>
    <name evidence="2" type="ORF">CRD36_08005</name>
</gene>
<evidence type="ECO:0008006" key="4">
    <source>
        <dbReference type="Google" id="ProtNLM"/>
    </source>
</evidence>
<dbReference type="InterPro" id="IPR013879">
    <property type="entry name" value="DUF1761"/>
</dbReference>
<feature type="transmembrane region" description="Helical" evidence="1">
    <location>
        <begin position="111"/>
        <end position="132"/>
    </location>
</feature>
<feature type="transmembrane region" description="Helical" evidence="1">
    <location>
        <begin position="6"/>
        <end position="31"/>
    </location>
</feature>
<reference evidence="2 3" key="1">
    <citation type="submission" date="2017-10" db="EMBL/GenBank/DDBJ databases">
        <title>Frigbacter circumglobatus gen. nov. sp. nov., isolated from sediment cultured in situ.</title>
        <authorList>
            <person name="Zhao Z."/>
        </authorList>
    </citation>
    <scope>NUCLEOTIDE SEQUENCE [LARGE SCALE GENOMIC DNA]</scope>
    <source>
        <strain evidence="2 3">ZYL</strain>
    </source>
</reference>
<accession>A0A2G4YSM5</accession>
<keyword evidence="1" id="KW-0812">Transmembrane</keyword>
<dbReference type="EMBL" id="PDEM01000016">
    <property type="protein sequence ID" value="PHZ85334.1"/>
    <property type="molecule type" value="Genomic_DNA"/>
</dbReference>
<keyword evidence="3" id="KW-1185">Reference proteome</keyword>
<comment type="caution">
    <text evidence="2">The sequence shown here is derived from an EMBL/GenBank/DDBJ whole genome shotgun (WGS) entry which is preliminary data.</text>
</comment>
<dbReference type="AlphaFoldDB" id="A0A2G4YSM5"/>
<dbReference type="RefSeq" id="WP_099472223.1">
    <property type="nucleotide sequence ID" value="NZ_CAXBMK010000001.1"/>
</dbReference>
<evidence type="ECO:0000313" key="3">
    <source>
        <dbReference type="Proteomes" id="UP000229730"/>
    </source>
</evidence>
<organism evidence="2 3">
    <name type="scientific">Paremcibacter congregatus</name>
    <dbReference type="NCBI Taxonomy" id="2043170"/>
    <lineage>
        <taxon>Bacteria</taxon>
        <taxon>Pseudomonadati</taxon>
        <taxon>Pseudomonadota</taxon>
        <taxon>Alphaproteobacteria</taxon>
        <taxon>Emcibacterales</taxon>
        <taxon>Emcibacteraceae</taxon>
        <taxon>Paremcibacter</taxon>
    </lineage>
</organism>
<protein>
    <recommendedName>
        <fullName evidence="4">DUF1761 domain-containing protein</fullName>
    </recommendedName>
</protein>
<dbReference type="InParanoid" id="A0A2G4YSM5"/>
<evidence type="ECO:0000313" key="2">
    <source>
        <dbReference type="EMBL" id="PHZ85334.1"/>
    </source>
</evidence>
<evidence type="ECO:0000256" key="1">
    <source>
        <dbReference type="SAM" id="Phobius"/>
    </source>
</evidence>
<name>A0A2G4YSM5_9PROT</name>
<feature type="transmembrane region" description="Helical" evidence="1">
    <location>
        <begin position="79"/>
        <end position="99"/>
    </location>
</feature>